<organism evidence="2 3">
    <name type="scientific">Portunus trituberculatus</name>
    <name type="common">Swimming crab</name>
    <name type="synonym">Neptunus trituberculatus</name>
    <dbReference type="NCBI Taxonomy" id="210409"/>
    <lineage>
        <taxon>Eukaryota</taxon>
        <taxon>Metazoa</taxon>
        <taxon>Ecdysozoa</taxon>
        <taxon>Arthropoda</taxon>
        <taxon>Crustacea</taxon>
        <taxon>Multicrustacea</taxon>
        <taxon>Malacostraca</taxon>
        <taxon>Eumalacostraca</taxon>
        <taxon>Eucarida</taxon>
        <taxon>Decapoda</taxon>
        <taxon>Pleocyemata</taxon>
        <taxon>Brachyura</taxon>
        <taxon>Eubrachyura</taxon>
        <taxon>Portunoidea</taxon>
        <taxon>Portunidae</taxon>
        <taxon>Portuninae</taxon>
        <taxon>Portunus</taxon>
    </lineage>
</organism>
<keyword evidence="3" id="KW-1185">Reference proteome</keyword>
<accession>A0A5B7G4S7</accession>
<protein>
    <submittedName>
        <fullName evidence="2">Uncharacterized protein</fullName>
    </submittedName>
</protein>
<feature type="compositionally biased region" description="Pro residues" evidence="1">
    <location>
        <begin position="56"/>
        <end position="71"/>
    </location>
</feature>
<comment type="caution">
    <text evidence="2">The sequence shown here is derived from an EMBL/GenBank/DDBJ whole genome shotgun (WGS) entry which is preliminary data.</text>
</comment>
<dbReference type="Proteomes" id="UP000324222">
    <property type="component" value="Unassembled WGS sequence"/>
</dbReference>
<proteinExistence type="predicted"/>
<dbReference type="EMBL" id="VSRR010012954">
    <property type="protein sequence ID" value="MPC55180.1"/>
    <property type="molecule type" value="Genomic_DNA"/>
</dbReference>
<evidence type="ECO:0000313" key="2">
    <source>
        <dbReference type="EMBL" id="MPC55180.1"/>
    </source>
</evidence>
<evidence type="ECO:0000313" key="3">
    <source>
        <dbReference type="Proteomes" id="UP000324222"/>
    </source>
</evidence>
<sequence length="106" mass="11879">MLEELDEKDVEGRGGVDTSAVPSHRVSPPMFAYPPLFLDPESEPKPELINKTVRRPPSPGPRQPPHQPPSFPVLTRQHFRQFSVLTAVACLKCLYIGRPVRGRPET</sequence>
<name>A0A5B7G4S7_PORTR</name>
<gene>
    <name evidence="2" type="ORF">E2C01_049111</name>
</gene>
<reference evidence="2 3" key="1">
    <citation type="submission" date="2019-05" db="EMBL/GenBank/DDBJ databases">
        <title>Another draft genome of Portunus trituberculatus and its Hox gene families provides insights of decapod evolution.</title>
        <authorList>
            <person name="Jeong J.-H."/>
            <person name="Song I."/>
            <person name="Kim S."/>
            <person name="Choi T."/>
            <person name="Kim D."/>
            <person name="Ryu S."/>
            <person name="Kim W."/>
        </authorList>
    </citation>
    <scope>NUCLEOTIDE SEQUENCE [LARGE SCALE GENOMIC DNA]</scope>
    <source>
        <tissue evidence="2">Muscle</tissue>
    </source>
</reference>
<dbReference type="AlphaFoldDB" id="A0A5B7G4S7"/>
<evidence type="ECO:0000256" key="1">
    <source>
        <dbReference type="SAM" id="MobiDB-lite"/>
    </source>
</evidence>
<feature type="region of interest" description="Disordered" evidence="1">
    <location>
        <begin position="1"/>
        <end position="72"/>
    </location>
</feature>